<dbReference type="InterPro" id="IPR029058">
    <property type="entry name" value="AB_hydrolase_fold"/>
</dbReference>
<protein>
    <submittedName>
        <fullName evidence="2">Alpha/beta fold hydrolase</fullName>
    </submittedName>
</protein>
<evidence type="ECO:0000259" key="1">
    <source>
        <dbReference type="Pfam" id="PF12697"/>
    </source>
</evidence>
<dbReference type="Proteomes" id="UP001500620">
    <property type="component" value="Unassembled WGS sequence"/>
</dbReference>
<accession>A0ABP8CZX7</accession>
<evidence type="ECO:0000313" key="2">
    <source>
        <dbReference type="EMBL" id="GAA4245471.1"/>
    </source>
</evidence>
<sequence>MALSLHLGGRGELLVLLHGIGSRWQVWAPVLPRLEERFEVLVPTLAGASVPELADEVLRLAGDGPFHVAGSSMGGGVALELGRRGAARSVTAFSPIGFWGPASRRWCQASVTAARGCARALAPALPALSRTAAGRVALFGLFFGHPTRVDPEAGLADARHLADGPGFAVARAAFARHRFAGAEALAGIPVTIAWGTRDLILPAFQARRAERLLPSARHVRLPGCGHLPFADDPRTCADLIVQGPAER</sequence>
<feature type="domain" description="AB hydrolase-1" evidence="1">
    <location>
        <begin position="14"/>
        <end position="238"/>
    </location>
</feature>
<dbReference type="PANTHER" id="PTHR43798">
    <property type="entry name" value="MONOACYLGLYCEROL LIPASE"/>
    <property type="match status" value="1"/>
</dbReference>
<dbReference type="GO" id="GO:0016787">
    <property type="term" value="F:hydrolase activity"/>
    <property type="evidence" value="ECO:0007669"/>
    <property type="project" value="UniProtKB-KW"/>
</dbReference>
<reference evidence="3" key="1">
    <citation type="journal article" date="2019" name="Int. J. Syst. Evol. Microbiol.">
        <title>The Global Catalogue of Microorganisms (GCM) 10K type strain sequencing project: providing services to taxonomists for standard genome sequencing and annotation.</title>
        <authorList>
            <consortium name="The Broad Institute Genomics Platform"/>
            <consortium name="The Broad Institute Genome Sequencing Center for Infectious Disease"/>
            <person name="Wu L."/>
            <person name="Ma J."/>
        </authorList>
    </citation>
    <scope>NUCLEOTIDE SEQUENCE [LARGE SCALE GENOMIC DNA]</scope>
    <source>
        <strain evidence="3">JCM 17441</strain>
    </source>
</reference>
<proteinExistence type="predicted"/>
<dbReference type="SUPFAM" id="SSF53474">
    <property type="entry name" value="alpha/beta-Hydrolases"/>
    <property type="match status" value="1"/>
</dbReference>
<dbReference type="InterPro" id="IPR050266">
    <property type="entry name" value="AB_hydrolase_sf"/>
</dbReference>
<evidence type="ECO:0000313" key="3">
    <source>
        <dbReference type="Proteomes" id="UP001500620"/>
    </source>
</evidence>
<name>A0ABP8CZX7_9ACTN</name>
<dbReference type="PANTHER" id="PTHR43798:SF33">
    <property type="entry name" value="HYDROLASE, PUTATIVE (AFU_ORTHOLOGUE AFUA_2G14860)-RELATED"/>
    <property type="match status" value="1"/>
</dbReference>
<dbReference type="Gene3D" id="3.40.50.1820">
    <property type="entry name" value="alpha/beta hydrolase"/>
    <property type="match status" value="1"/>
</dbReference>
<keyword evidence="2" id="KW-0378">Hydrolase</keyword>
<keyword evidence="3" id="KW-1185">Reference proteome</keyword>
<dbReference type="EMBL" id="BAABAT010000002">
    <property type="protein sequence ID" value="GAA4245471.1"/>
    <property type="molecule type" value="Genomic_DNA"/>
</dbReference>
<dbReference type="RefSeq" id="WP_345122260.1">
    <property type="nucleotide sequence ID" value="NZ_BAABAT010000002.1"/>
</dbReference>
<comment type="caution">
    <text evidence="2">The sequence shown here is derived from an EMBL/GenBank/DDBJ whole genome shotgun (WGS) entry which is preliminary data.</text>
</comment>
<dbReference type="InterPro" id="IPR000073">
    <property type="entry name" value="AB_hydrolase_1"/>
</dbReference>
<gene>
    <name evidence="2" type="ORF">GCM10022255_012980</name>
</gene>
<organism evidence="2 3">
    <name type="scientific">Dactylosporangium darangshiense</name>
    <dbReference type="NCBI Taxonomy" id="579108"/>
    <lineage>
        <taxon>Bacteria</taxon>
        <taxon>Bacillati</taxon>
        <taxon>Actinomycetota</taxon>
        <taxon>Actinomycetes</taxon>
        <taxon>Micromonosporales</taxon>
        <taxon>Micromonosporaceae</taxon>
        <taxon>Dactylosporangium</taxon>
    </lineage>
</organism>
<dbReference type="Pfam" id="PF12697">
    <property type="entry name" value="Abhydrolase_6"/>
    <property type="match status" value="1"/>
</dbReference>